<proteinExistence type="predicted"/>
<protein>
    <submittedName>
        <fullName evidence="1">Uncharacterized protein</fullName>
    </submittedName>
</protein>
<gene>
    <name evidence="1" type="ORF">GIL414_LOCUS33654</name>
</gene>
<evidence type="ECO:0000313" key="2">
    <source>
        <dbReference type="Proteomes" id="UP000681720"/>
    </source>
</evidence>
<sequence length="56" mass="6426">MLFAFYNVNPVQCNLETNMNPTTSIQSTINNIQQRIIQMPQLIFLKRDLTGPMGLL</sequence>
<organism evidence="1 2">
    <name type="scientific">Rotaria magnacalcarata</name>
    <dbReference type="NCBI Taxonomy" id="392030"/>
    <lineage>
        <taxon>Eukaryota</taxon>
        <taxon>Metazoa</taxon>
        <taxon>Spiralia</taxon>
        <taxon>Gnathifera</taxon>
        <taxon>Rotifera</taxon>
        <taxon>Eurotatoria</taxon>
        <taxon>Bdelloidea</taxon>
        <taxon>Philodinida</taxon>
        <taxon>Philodinidae</taxon>
        <taxon>Rotaria</taxon>
    </lineage>
</organism>
<reference evidence="1" key="1">
    <citation type="submission" date="2021-02" db="EMBL/GenBank/DDBJ databases">
        <authorList>
            <person name="Nowell W R."/>
        </authorList>
    </citation>
    <scope>NUCLEOTIDE SEQUENCE</scope>
</reference>
<feature type="non-terminal residue" evidence="1">
    <location>
        <position position="1"/>
    </location>
</feature>
<evidence type="ECO:0000313" key="1">
    <source>
        <dbReference type="EMBL" id="CAF4477578.1"/>
    </source>
</evidence>
<comment type="caution">
    <text evidence="1">The sequence shown here is derived from an EMBL/GenBank/DDBJ whole genome shotgun (WGS) entry which is preliminary data.</text>
</comment>
<dbReference type="AlphaFoldDB" id="A0A8S2X4Q1"/>
<accession>A0A8S2X4Q1</accession>
<dbReference type="EMBL" id="CAJOBJ010075287">
    <property type="protein sequence ID" value="CAF4477578.1"/>
    <property type="molecule type" value="Genomic_DNA"/>
</dbReference>
<dbReference type="Proteomes" id="UP000681720">
    <property type="component" value="Unassembled WGS sequence"/>
</dbReference>
<name>A0A8S2X4Q1_9BILA</name>